<comment type="caution">
    <text evidence="2">The sequence shown here is derived from an EMBL/GenBank/DDBJ whole genome shotgun (WGS) entry which is preliminary data.</text>
</comment>
<evidence type="ECO:0000313" key="3">
    <source>
        <dbReference type="Proteomes" id="UP001549920"/>
    </source>
</evidence>
<feature type="non-terminal residue" evidence="2">
    <location>
        <position position="253"/>
    </location>
</feature>
<name>A0ABR3H202_LOXSC</name>
<dbReference type="Proteomes" id="UP001549920">
    <property type="component" value="Unassembled WGS sequence"/>
</dbReference>
<feature type="chain" id="PRO_5046460350" evidence="1">
    <location>
        <begin position="19"/>
        <end position="253"/>
    </location>
</feature>
<dbReference type="EMBL" id="JBEUOH010000029">
    <property type="protein sequence ID" value="KAL0858834.1"/>
    <property type="molecule type" value="Genomic_DNA"/>
</dbReference>
<proteinExistence type="predicted"/>
<keyword evidence="3" id="KW-1185">Reference proteome</keyword>
<evidence type="ECO:0000313" key="2">
    <source>
        <dbReference type="EMBL" id="KAL0858834.1"/>
    </source>
</evidence>
<protein>
    <submittedName>
        <fullName evidence="2">Uncharacterized protein</fullName>
    </submittedName>
</protein>
<organism evidence="2 3">
    <name type="scientific">Loxostege sticticalis</name>
    <name type="common">Beet webworm moth</name>
    <dbReference type="NCBI Taxonomy" id="481309"/>
    <lineage>
        <taxon>Eukaryota</taxon>
        <taxon>Metazoa</taxon>
        <taxon>Ecdysozoa</taxon>
        <taxon>Arthropoda</taxon>
        <taxon>Hexapoda</taxon>
        <taxon>Insecta</taxon>
        <taxon>Pterygota</taxon>
        <taxon>Neoptera</taxon>
        <taxon>Endopterygota</taxon>
        <taxon>Lepidoptera</taxon>
        <taxon>Glossata</taxon>
        <taxon>Ditrysia</taxon>
        <taxon>Pyraloidea</taxon>
        <taxon>Crambidae</taxon>
        <taxon>Pyraustinae</taxon>
        <taxon>Loxostege</taxon>
    </lineage>
</organism>
<sequence>MVHCLVIVTIIVLPFGDAIDSVLTFSLDDVVSWTDRYNEVNVHINEGDTLHLTFTIGNNDISHASCKHVLSNLKIDLSSAQHGKLQAIFHGEDSYEGIWNCTFTRTLGAVIQGYSAYIVKRYEYLNCSITVKITRLILTVTRSDSKYSVQAKTTELAYYDYETGERVIFNCEKSNNLKPEPLMVTFCTKKLDYCETFTEVKNIGLTLYENNTQSELSCNRGREKSGNTIARVVFRLKPALVSQTNYGVVVQNT</sequence>
<feature type="signal peptide" evidence="1">
    <location>
        <begin position="1"/>
        <end position="18"/>
    </location>
</feature>
<reference evidence="2 3" key="1">
    <citation type="submission" date="2024-06" db="EMBL/GenBank/DDBJ databases">
        <title>A chromosome-level genome assembly of beet webworm, Loxostege sticticalis.</title>
        <authorList>
            <person name="Zhang Y."/>
        </authorList>
    </citation>
    <scope>NUCLEOTIDE SEQUENCE [LARGE SCALE GENOMIC DNA]</scope>
    <source>
        <strain evidence="2">AQ026</strain>
        <tissue evidence="2">Whole body</tissue>
    </source>
</reference>
<evidence type="ECO:0000256" key="1">
    <source>
        <dbReference type="SAM" id="SignalP"/>
    </source>
</evidence>
<gene>
    <name evidence="2" type="ORF">ABMA27_011291</name>
</gene>
<keyword evidence="1" id="KW-0732">Signal</keyword>
<accession>A0ABR3H202</accession>